<evidence type="ECO:0000256" key="2">
    <source>
        <dbReference type="SAM" id="MobiDB-lite"/>
    </source>
</evidence>
<evidence type="ECO:0000313" key="5">
    <source>
        <dbReference type="EMBL" id="VDK17408.1"/>
    </source>
</evidence>
<dbReference type="AlphaFoldDB" id="A0A0M3IYA6"/>
<reference evidence="7" key="1">
    <citation type="submission" date="2017-02" db="UniProtKB">
        <authorList>
            <consortium name="WormBaseParasite"/>
        </authorList>
    </citation>
    <scope>IDENTIFICATION</scope>
</reference>
<organism evidence="7">
    <name type="scientific">Anisakis simplex</name>
    <name type="common">Herring worm</name>
    <dbReference type="NCBI Taxonomy" id="6269"/>
    <lineage>
        <taxon>Eukaryota</taxon>
        <taxon>Metazoa</taxon>
        <taxon>Ecdysozoa</taxon>
        <taxon>Nematoda</taxon>
        <taxon>Chromadorea</taxon>
        <taxon>Rhabditida</taxon>
        <taxon>Spirurina</taxon>
        <taxon>Ascaridomorpha</taxon>
        <taxon>Ascaridoidea</taxon>
        <taxon>Anisakidae</taxon>
        <taxon>Anisakis</taxon>
        <taxon>Anisakis simplex complex</taxon>
    </lineage>
</organism>
<keyword evidence="1" id="KW-1015">Disulfide bond</keyword>
<dbReference type="SUPFAM" id="SSF57196">
    <property type="entry name" value="EGF/Laminin"/>
    <property type="match status" value="1"/>
</dbReference>
<evidence type="ECO:0000259" key="4">
    <source>
        <dbReference type="PROSITE" id="PS50026"/>
    </source>
</evidence>
<evidence type="ECO:0000313" key="6">
    <source>
        <dbReference type="Proteomes" id="UP000267096"/>
    </source>
</evidence>
<feature type="compositionally biased region" description="Basic and acidic residues" evidence="2">
    <location>
        <begin position="233"/>
        <end position="242"/>
    </location>
</feature>
<dbReference type="WBParaSite" id="ASIM_0000022501-mRNA-1">
    <property type="protein sequence ID" value="ASIM_0000022501-mRNA-1"/>
    <property type="gene ID" value="ASIM_0000022501"/>
</dbReference>
<feature type="chain" id="PRO_5043120668" evidence="3">
    <location>
        <begin position="18"/>
        <end position="317"/>
    </location>
</feature>
<feature type="compositionally biased region" description="Basic and acidic residues" evidence="2">
    <location>
        <begin position="249"/>
        <end position="260"/>
    </location>
</feature>
<keyword evidence="6" id="KW-1185">Reference proteome</keyword>
<protein>
    <submittedName>
        <fullName evidence="7">EGF-like domain-containing protein</fullName>
    </submittedName>
</protein>
<feature type="compositionally biased region" description="Acidic residues" evidence="2">
    <location>
        <begin position="109"/>
        <end position="129"/>
    </location>
</feature>
<proteinExistence type="predicted"/>
<dbReference type="OrthoDB" id="5870055at2759"/>
<gene>
    <name evidence="5" type="ORF">ASIM_LOCUS139</name>
</gene>
<evidence type="ECO:0000313" key="7">
    <source>
        <dbReference type="WBParaSite" id="ASIM_0000022501-mRNA-1"/>
    </source>
</evidence>
<feature type="region of interest" description="Disordered" evidence="2">
    <location>
        <begin position="92"/>
        <end position="171"/>
    </location>
</feature>
<feature type="signal peptide" evidence="3">
    <location>
        <begin position="1"/>
        <end position="17"/>
    </location>
</feature>
<feature type="compositionally biased region" description="Polar residues" evidence="2">
    <location>
        <begin position="223"/>
        <end position="232"/>
    </location>
</feature>
<name>A0A0M3IYA6_ANISI</name>
<dbReference type="EMBL" id="UYRR01000045">
    <property type="protein sequence ID" value="VDK17408.1"/>
    <property type="molecule type" value="Genomic_DNA"/>
</dbReference>
<dbReference type="Gene3D" id="2.10.25.10">
    <property type="entry name" value="Laminin"/>
    <property type="match status" value="1"/>
</dbReference>
<feature type="domain" description="EGF-like" evidence="4">
    <location>
        <begin position="25"/>
        <end position="64"/>
    </location>
</feature>
<dbReference type="InterPro" id="IPR000742">
    <property type="entry name" value="EGF"/>
</dbReference>
<reference evidence="5 6" key="2">
    <citation type="submission" date="2018-11" db="EMBL/GenBank/DDBJ databases">
        <authorList>
            <consortium name="Pathogen Informatics"/>
        </authorList>
    </citation>
    <scope>NUCLEOTIDE SEQUENCE [LARGE SCALE GENOMIC DNA]</scope>
</reference>
<keyword evidence="3" id="KW-0732">Signal</keyword>
<feature type="compositionally biased region" description="Basic and acidic residues" evidence="2">
    <location>
        <begin position="130"/>
        <end position="151"/>
    </location>
</feature>
<evidence type="ECO:0000256" key="1">
    <source>
        <dbReference type="PROSITE-ProRule" id="PRU00076"/>
    </source>
</evidence>
<feature type="region of interest" description="Disordered" evidence="2">
    <location>
        <begin position="208"/>
        <end position="276"/>
    </location>
</feature>
<dbReference type="Proteomes" id="UP000267096">
    <property type="component" value="Unassembled WGS sequence"/>
</dbReference>
<comment type="caution">
    <text evidence="1">Lacks conserved residue(s) required for the propagation of feature annotation.</text>
</comment>
<feature type="disulfide bond" evidence="1">
    <location>
        <begin position="29"/>
        <end position="39"/>
    </location>
</feature>
<keyword evidence="1" id="KW-0245">EGF-like domain</keyword>
<sequence>MRGAISLVSLLLAAAESQRKAFVDPQSDCRIQCLNGGFCAYYVDNPDVHTCLCLLDMFTGERCQYQVTQTSSILPLTTLAPTTTPQPPPYYLSGHDEYYNPNNLGKMDEEGDDDYTDGWDSIEDYDTEEDHFKSEDEEKKVERNTEEREYSNDNQMTMSRTQTNSRMTEQSNEFNIERGHSLDDDNWNDIMKDSNNHEFYDDITTSKHSVSSNIQPNPHYLSGMNTDDNTNSNDEHDHKYEPSRSSIHSNEDHHQMDSSTERGLIPESEAEDEGWMMSKRRRLASSAGCLLDMKQSSNHLSLLFVLLSAFSIIRWIA</sequence>
<feature type="compositionally biased region" description="Polar residues" evidence="2">
    <location>
        <begin position="152"/>
        <end position="171"/>
    </location>
</feature>
<evidence type="ECO:0000256" key="3">
    <source>
        <dbReference type="SAM" id="SignalP"/>
    </source>
</evidence>
<dbReference type="PROSITE" id="PS50026">
    <property type="entry name" value="EGF_3"/>
    <property type="match status" value="1"/>
</dbReference>
<accession>A0A0M3IYA6</accession>